<dbReference type="Gene3D" id="3.30.1360.220">
    <property type="entry name" value="Domain of unknown function (DUF3480), N-terminal subdomain"/>
    <property type="match status" value="2"/>
</dbReference>
<dbReference type="InterPro" id="IPR024608">
    <property type="entry name" value="SARA-like_SBD"/>
</dbReference>
<evidence type="ECO:0000256" key="2">
    <source>
        <dbReference type="ARBA" id="ARBA00022771"/>
    </source>
</evidence>
<feature type="compositionally biased region" description="Polar residues" evidence="5">
    <location>
        <begin position="569"/>
        <end position="578"/>
    </location>
</feature>
<sequence length="1413" mass="157171">MDKYTVDLDQVLNDFEYSELTDQHSRNVPERLERPRDNFPFQPAPATKHSMNNVFHSLNEYLNSGTGSTTLSGNNDTATLGLNDNNLHFNKPEEVNDIELQSKRILESLHKLTEEIPTLKPKYGLQPIETASNDQVIINFDDPKTNVDSNKTEIPDFSLLATENVISETIPEQCTEILSESESCDGNNDDPECDRNGIDKADSLLVDDNVESNDLNENEDNVLININEDIVKSVEDFVIEAQIEPIIEPDVCGLQSNFENSISDSGINDDCVGGPLEELNAPYLEKDEEVVEDQNLIPTEREQVMEKEILEANKVSEVLDEKEQLAHNETLENNEEIKDDLTVNSLLPSNIIDKPEIQNDVPQIISFSADIDIDESDLNKMLEDLELEAQGELEGVNKSTSMIQEPGMEVPKEEMQNDVPNPNLQNQAAKSEVLEENPLECLEMEKPVKPRKKYSAKVLNSNKSTTTTVPENLEQQSECVKINVEKTGELEEASAVEKTVKLEVHSDNGLQESSTRPQDLPLNNEVKEDNVGRKINLIGSPGSTPYNNVYMNKSVEPKTQHHNHDIESDCTSSASPTFSDCSTESTSTASTVSVEDSAEKVTKKNPSDVKNINNELSNKEVAENVLEENVENTAHPKTDAPVLNENYSAIGDGDSQEQNSTSNDAVFDMLGKEAPLWIPDADAAACLHCDMKFTVLKRRHHCRACGLVLCSKCCHLKFRLEYLDSEARVCNKCHDILNKDTPNNAGSNYNSPESGNSPAFRPNPNNPLEYCSTVSPLQQAGLTGAPPPSVMVPVGVLKRKGSNKKSNKSVMFCDGIAPGSDLTNLDQDFNYNSDSKKSLLIKGPDEVKKIDETTTPPPSAEAVPSAKISRNQPKVDEFTGCFIPKNEMSLPPTVVINKTEILYSDHNNGPSVVKMLKDEPLTFAINPNLFVQVKVINMSCCINKQAWCFCTDGLINVGSDEIVYLIEYIEDESFVPSDVFFHLNNVYNDAVKGASIKELGLSLHNTSNFLDSKNHAGFVYIKATFQCLENLILPKEPYLIGILIHRWETPWAKLFPLRLILRLGAQYRYYPSPLISSRHRDSVFVEIGHTIINLLADFRNFTYSLPQIRGLIIHMEDKNTTIIIPRNRYDQVMKTINDSSEHILAFAGNFSSEADSHLVCIQDTQGHENIYTTHAINIHSKPRKVTGASFIVFNGSLKSTSGLSAKSSIIEDGLMIQVPPDHMDKIRDTLRKMKDHTIPCGCLNADSDESVNIIWGENDTDFNVGVTSPVDLQALKGIPSIRVHNGKDYPCTNGTRLIRWTEVFIWQNGEENPKNQDPVDISKVSESIAKACCTALVKYLDLLVSNSFQKIGVRTTLHVDNVSYSAGSNGLKLPPIYMRSLDNELIPVLHRISSNNLGDNAIVLELVFRILNA</sequence>
<feature type="region of interest" description="Disordered" evidence="5">
    <location>
        <begin position="741"/>
        <end position="762"/>
    </location>
</feature>
<dbReference type="Gene3D" id="3.30.40.10">
    <property type="entry name" value="Zinc/RING finger domain, C3HC4 (zinc finger)"/>
    <property type="match status" value="1"/>
</dbReference>
<feature type="domain" description="FYVE-type" evidence="6">
    <location>
        <begin position="680"/>
        <end position="738"/>
    </location>
</feature>
<keyword evidence="2 4" id="KW-0863">Zinc-finger</keyword>
<dbReference type="GO" id="GO:0031901">
    <property type="term" value="C:early endosome membrane"/>
    <property type="evidence" value="ECO:0007669"/>
    <property type="project" value="TreeGrafter"/>
</dbReference>
<organism evidence="7 8">
    <name type="scientific">Ceutorhynchus assimilis</name>
    <name type="common">cabbage seed weevil</name>
    <dbReference type="NCBI Taxonomy" id="467358"/>
    <lineage>
        <taxon>Eukaryota</taxon>
        <taxon>Metazoa</taxon>
        <taxon>Ecdysozoa</taxon>
        <taxon>Arthropoda</taxon>
        <taxon>Hexapoda</taxon>
        <taxon>Insecta</taxon>
        <taxon>Pterygota</taxon>
        <taxon>Neoptera</taxon>
        <taxon>Endopterygota</taxon>
        <taxon>Coleoptera</taxon>
        <taxon>Polyphaga</taxon>
        <taxon>Cucujiformia</taxon>
        <taxon>Curculionidae</taxon>
        <taxon>Ceutorhynchinae</taxon>
        <taxon>Ceutorhynchus</taxon>
    </lineage>
</organism>
<dbReference type="SMART" id="SM01421">
    <property type="entry name" value="DUF3480"/>
    <property type="match status" value="1"/>
</dbReference>
<evidence type="ECO:0000313" key="7">
    <source>
        <dbReference type="EMBL" id="CAG9770772.1"/>
    </source>
</evidence>
<proteinExistence type="predicted"/>
<evidence type="ECO:0000259" key="6">
    <source>
        <dbReference type="PROSITE" id="PS50178"/>
    </source>
</evidence>
<dbReference type="PROSITE" id="PS50178">
    <property type="entry name" value="ZF_FYVE"/>
    <property type="match status" value="1"/>
</dbReference>
<accession>A0A9N9QLU8</accession>
<evidence type="ECO:0000256" key="1">
    <source>
        <dbReference type="ARBA" id="ARBA00022723"/>
    </source>
</evidence>
<evidence type="ECO:0000256" key="4">
    <source>
        <dbReference type="PROSITE-ProRule" id="PRU00091"/>
    </source>
</evidence>
<dbReference type="SMART" id="SM01422">
    <property type="entry name" value="SARA"/>
    <property type="match status" value="1"/>
</dbReference>
<gene>
    <name evidence="7" type="ORF">CEUTPL_LOCUS11218</name>
</gene>
<dbReference type="PANTHER" id="PTHR46319:SF3">
    <property type="entry name" value="ZINC FINGER FYVE DOMAIN-CONTAINING PROTEIN"/>
    <property type="match status" value="1"/>
</dbReference>
<dbReference type="GO" id="GO:0016197">
    <property type="term" value="P:endosomal transport"/>
    <property type="evidence" value="ECO:0007669"/>
    <property type="project" value="TreeGrafter"/>
</dbReference>
<evidence type="ECO:0000256" key="3">
    <source>
        <dbReference type="ARBA" id="ARBA00022833"/>
    </source>
</evidence>
<reference evidence="7" key="1">
    <citation type="submission" date="2022-01" db="EMBL/GenBank/DDBJ databases">
        <authorList>
            <person name="King R."/>
        </authorList>
    </citation>
    <scope>NUCLEOTIDE SEQUENCE</scope>
</reference>
<protein>
    <recommendedName>
        <fullName evidence="6">FYVE-type domain-containing protein</fullName>
    </recommendedName>
</protein>
<feature type="compositionally biased region" description="Basic and acidic residues" evidence="5">
    <location>
        <begin position="843"/>
        <end position="852"/>
    </location>
</feature>
<dbReference type="PANTHER" id="PTHR46319">
    <property type="entry name" value="ZINC FINGER FYVE DOMAIN-CONTAINING PROTEIN"/>
    <property type="match status" value="1"/>
</dbReference>
<feature type="compositionally biased region" description="Basic and acidic residues" evidence="5">
    <location>
        <begin position="557"/>
        <end position="567"/>
    </location>
</feature>
<dbReference type="Gene3D" id="4.10.720.10">
    <property type="entry name" value="Smad anchor for receptor activation, Smad-binding domain"/>
    <property type="match status" value="1"/>
</dbReference>
<feature type="compositionally biased region" description="Basic and acidic residues" evidence="5">
    <location>
        <begin position="597"/>
        <end position="607"/>
    </location>
</feature>
<dbReference type="Pfam" id="PF11979">
    <property type="entry name" value="SARA_C"/>
    <property type="match status" value="1"/>
</dbReference>
<dbReference type="Proteomes" id="UP001152799">
    <property type="component" value="Chromosome 6"/>
</dbReference>
<dbReference type="SMART" id="SM00064">
    <property type="entry name" value="FYVE"/>
    <property type="match status" value="1"/>
</dbReference>
<keyword evidence="3" id="KW-0862">Zinc</keyword>
<dbReference type="InterPro" id="IPR000306">
    <property type="entry name" value="Znf_FYVE"/>
</dbReference>
<feature type="region of interest" description="Disordered" evidence="5">
    <location>
        <begin position="842"/>
        <end position="869"/>
    </location>
</feature>
<dbReference type="InterPro" id="IPR013083">
    <property type="entry name" value="Znf_RING/FYVE/PHD"/>
</dbReference>
<name>A0A9N9QLU8_9CUCU</name>
<dbReference type="EMBL" id="OU892282">
    <property type="protein sequence ID" value="CAG9770772.1"/>
    <property type="molecule type" value="Genomic_DNA"/>
</dbReference>
<dbReference type="InterPro" id="IPR017455">
    <property type="entry name" value="Znf_FYVE-rel"/>
</dbReference>
<feature type="compositionally biased region" description="Polar residues" evidence="5">
    <location>
        <begin position="508"/>
        <end position="517"/>
    </location>
</feature>
<dbReference type="InterPro" id="IPR011011">
    <property type="entry name" value="Znf_FYVE_PHD"/>
</dbReference>
<feature type="region of interest" description="Disordered" evidence="5">
    <location>
        <begin position="504"/>
        <end position="528"/>
    </location>
</feature>
<dbReference type="Pfam" id="PF11409">
    <property type="entry name" value="SARA"/>
    <property type="match status" value="1"/>
</dbReference>
<feature type="compositionally biased region" description="Low complexity" evidence="5">
    <location>
        <begin position="579"/>
        <end position="595"/>
    </location>
</feature>
<dbReference type="CDD" id="cd15729">
    <property type="entry name" value="FYVE_endofin"/>
    <property type="match status" value="1"/>
</dbReference>
<dbReference type="InterPro" id="IPR022557">
    <property type="entry name" value="SARA-like_C"/>
</dbReference>
<dbReference type="InterPro" id="IPR037145">
    <property type="entry name" value="SARA_Smad-bd_sf"/>
</dbReference>
<dbReference type="OrthoDB" id="5872154at2759"/>
<keyword evidence="8" id="KW-1185">Reference proteome</keyword>
<dbReference type="Gene3D" id="3.30.500.40">
    <property type="match status" value="1"/>
</dbReference>
<evidence type="ECO:0000256" key="5">
    <source>
        <dbReference type="SAM" id="MobiDB-lite"/>
    </source>
</evidence>
<dbReference type="FunFam" id="3.30.40.10:FF:000084">
    <property type="entry name" value="Zinc finger, FYVE domain-containing 9b"/>
    <property type="match status" value="1"/>
</dbReference>
<dbReference type="Pfam" id="PF01363">
    <property type="entry name" value="FYVE"/>
    <property type="match status" value="1"/>
</dbReference>
<dbReference type="SUPFAM" id="SSF57903">
    <property type="entry name" value="FYVE/PHD zinc finger"/>
    <property type="match status" value="1"/>
</dbReference>
<keyword evidence="1" id="KW-0479">Metal-binding</keyword>
<evidence type="ECO:0000313" key="8">
    <source>
        <dbReference type="Proteomes" id="UP001152799"/>
    </source>
</evidence>
<feature type="region of interest" description="Disordered" evidence="5">
    <location>
        <begin position="557"/>
        <end position="616"/>
    </location>
</feature>
<dbReference type="GO" id="GO:0008270">
    <property type="term" value="F:zinc ion binding"/>
    <property type="evidence" value="ECO:0007669"/>
    <property type="project" value="UniProtKB-KW"/>
</dbReference>
<feature type="compositionally biased region" description="Polar residues" evidence="5">
    <location>
        <begin position="741"/>
        <end position="757"/>
    </location>
</feature>